<sequence>MKGLIKTLVLLAAFTYNVAQAETCKKQVDVKECQKAIDQIGYDAKGNAVKTVNKQVLSSGHCKVTIQTKKGGPISTSGSDLSKALDSIVNRKNGECKNQPGVEDIQNPTNIAGFQPATLLVEYIEDKPAPAACKHELDPKECQKALGQIGYDAKGNAVKTVNKQVLSCGYCQVTIQTKKGGPIANSGSGLSAALNKVLDHKDGECKNQPGVEGILNPTNIKNFQSATLLVERIEGKAAPCA</sequence>
<proteinExistence type="predicted"/>
<gene>
    <name evidence="2" type="ORF">MELLADRAFT_73080</name>
</gene>
<dbReference type="GeneID" id="18932274"/>
<dbReference type="STRING" id="747676.F4S2R9"/>
<keyword evidence="1" id="KW-0732">Signal</keyword>
<dbReference type="AlphaFoldDB" id="F4S2R9"/>
<protein>
    <submittedName>
        <fullName evidence="2">Secreted protein</fullName>
    </submittedName>
</protein>
<name>F4S2R9_MELLP</name>
<dbReference type="InParanoid" id="F4S2R9"/>
<evidence type="ECO:0000256" key="1">
    <source>
        <dbReference type="SAM" id="SignalP"/>
    </source>
</evidence>
<accession>F4S2R9</accession>
<dbReference type="HOGENOM" id="CLU_1151997_0_0_1"/>
<dbReference type="EMBL" id="GL883141">
    <property type="protein sequence ID" value="EGG01046.1"/>
    <property type="molecule type" value="Genomic_DNA"/>
</dbReference>
<dbReference type="VEuPathDB" id="FungiDB:MELLADRAFT_73080"/>
<feature type="chain" id="PRO_5003321234" evidence="1">
    <location>
        <begin position="22"/>
        <end position="241"/>
    </location>
</feature>
<feature type="signal peptide" evidence="1">
    <location>
        <begin position="1"/>
        <end position="21"/>
    </location>
</feature>
<dbReference type="RefSeq" id="XP_007415646.1">
    <property type="nucleotide sequence ID" value="XM_007415584.1"/>
</dbReference>
<evidence type="ECO:0000313" key="2">
    <source>
        <dbReference type="EMBL" id="EGG01046.1"/>
    </source>
</evidence>
<reference evidence="3" key="1">
    <citation type="journal article" date="2011" name="Proc. Natl. Acad. Sci. U.S.A.">
        <title>Obligate biotrophy features unraveled by the genomic analysis of rust fungi.</title>
        <authorList>
            <person name="Duplessis S."/>
            <person name="Cuomo C.A."/>
            <person name="Lin Y.-C."/>
            <person name="Aerts A."/>
            <person name="Tisserant E."/>
            <person name="Veneault-Fourrey C."/>
            <person name="Joly D.L."/>
            <person name="Hacquard S."/>
            <person name="Amselem J."/>
            <person name="Cantarel B.L."/>
            <person name="Chiu R."/>
            <person name="Coutinho P.M."/>
            <person name="Feau N."/>
            <person name="Field M."/>
            <person name="Frey P."/>
            <person name="Gelhaye E."/>
            <person name="Goldberg J."/>
            <person name="Grabherr M.G."/>
            <person name="Kodira C.D."/>
            <person name="Kohler A."/>
            <person name="Kuees U."/>
            <person name="Lindquist E.A."/>
            <person name="Lucas S.M."/>
            <person name="Mago R."/>
            <person name="Mauceli E."/>
            <person name="Morin E."/>
            <person name="Murat C."/>
            <person name="Pangilinan J.L."/>
            <person name="Park R."/>
            <person name="Pearson M."/>
            <person name="Quesneville H."/>
            <person name="Rouhier N."/>
            <person name="Sakthikumar S."/>
            <person name="Salamov A.A."/>
            <person name="Schmutz J."/>
            <person name="Selles B."/>
            <person name="Shapiro H."/>
            <person name="Tanguay P."/>
            <person name="Tuskan G.A."/>
            <person name="Henrissat B."/>
            <person name="Van de Peer Y."/>
            <person name="Rouze P."/>
            <person name="Ellis J.G."/>
            <person name="Dodds P.N."/>
            <person name="Schein J.E."/>
            <person name="Zhong S."/>
            <person name="Hamelin R.C."/>
            <person name="Grigoriev I.V."/>
            <person name="Szabo L.J."/>
            <person name="Martin F."/>
        </authorList>
    </citation>
    <scope>NUCLEOTIDE SEQUENCE [LARGE SCALE GENOMIC DNA]</scope>
    <source>
        <strain evidence="3">98AG31 / pathotype 3-4-7</strain>
    </source>
</reference>
<dbReference type="KEGG" id="mlr:MELLADRAFT_73080"/>
<keyword evidence="3" id="KW-1185">Reference proteome</keyword>
<evidence type="ECO:0000313" key="3">
    <source>
        <dbReference type="Proteomes" id="UP000001072"/>
    </source>
</evidence>
<organism evidence="3">
    <name type="scientific">Melampsora larici-populina (strain 98AG31 / pathotype 3-4-7)</name>
    <name type="common">Poplar leaf rust fungus</name>
    <dbReference type="NCBI Taxonomy" id="747676"/>
    <lineage>
        <taxon>Eukaryota</taxon>
        <taxon>Fungi</taxon>
        <taxon>Dikarya</taxon>
        <taxon>Basidiomycota</taxon>
        <taxon>Pucciniomycotina</taxon>
        <taxon>Pucciniomycetes</taxon>
        <taxon>Pucciniales</taxon>
        <taxon>Melampsoraceae</taxon>
        <taxon>Melampsora</taxon>
    </lineage>
</organism>
<dbReference type="Proteomes" id="UP000001072">
    <property type="component" value="Unassembled WGS sequence"/>
</dbReference>